<organism evidence="2 3">
    <name type="scientific">Fusarium longipes</name>
    <dbReference type="NCBI Taxonomy" id="694270"/>
    <lineage>
        <taxon>Eukaryota</taxon>
        <taxon>Fungi</taxon>
        <taxon>Dikarya</taxon>
        <taxon>Ascomycota</taxon>
        <taxon>Pezizomycotina</taxon>
        <taxon>Sordariomycetes</taxon>
        <taxon>Hypocreomycetidae</taxon>
        <taxon>Hypocreales</taxon>
        <taxon>Nectriaceae</taxon>
        <taxon>Fusarium</taxon>
    </lineage>
</organism>
<evidence type="ECO:0000313" key="3">
    <source>
        <dbReference type="Proteomes" id="UP000266234"/>
    </source>
</evidence>
<gene>
    <name evidence="2" type="ORF">FLONG3_10002</name>
</gene>
<reference evidence="2 3" key="1">
    <citation type="journal article" date="2018" name="PLoS Pathog.">
        <title>Evolution of structural diversity of trichothecenes, a family of toxins produced by plant pathogenic and entomopathogenic fungi.</title>
        <authorList>
            <person name="Proctor R.H."/>
            <person name="McCormick S.P."/>
            <person name="Kim H.S."/>
            <person name="Cardoza R.E."/>
            <person name="Stanley A.M."/>
            <person name="Lindo L."/>
            <person name="Kelly A."/>
            <person name="Brown D.W."/>
            <person name="Lee T."/>
            <person name="Vaughan M.M."/>
            <person name="Alexander N.J."/>
            <person name="Busman M."/>
            <person name="Gutierrez S."/>
        </authorList>
    </citation>
    <scope>NUCLEOTIDE SEQUENCE [LARGE SCALE GENOMIC DNA]</scope>
    <source>
        <strain evidence="2 3">NRRL 20695</strain>
    </source>
</reference>
<dbReference type="EMBL" id="PXOG01000276">
    <property type="protein sequence ID" value="RGP63141.1"/>
    <property type="molecule type" value="Genomic_DNA"/>
</dbReference>
<protein>
    <submittedName>
        <fullName evidence="2">Uncharacterized protein</fullName>
    </submittedName>
</protein>
<evidence type="ECO:0000256" key="1">
    <source>
        <dbReference type="SAM" id="MobiDB-lite"/>
    </source>
</evidence>
<proteinExistence type="predicted"/>
<keyword evidence="3" id="KW-1185">Reference proteome</keyword>
<feature type="region of interest" description="Disordered" evidence="1">
    <location>
        <begin position="243"/>
        <end position="264"/>
    </location>
</feature>
<feature type="compositionally biased region" description="Polar residues" evidence="1">
    <location>
        <begin position="32"/>
        <end position="51"/>
    </location>
</feature>
<dbReference type="STRING" id="694270.A0A395RSR3"/>
<feature type="region of interest" description="Disordered" evidence="1">
    <location>
        <begin position="282"/>
        <end position="306"/>
    </location>
</feature>
<accession>A0A395RSR3</accession>
<dbReference type="OrthoDB" id="3925971at2759"/>
<name>A0A395RSR3_9HYPO</name>
<dbReference type="Proteomes" id="UP000266234">
    <property type="component" value="Unassembled WGS sequence"/>
</dbReference>
<evidence type="ECO:0000313" key="2">
    <source>
        <dbReference type="EMBL" id="RGP63141.1"/>
    </source>
</evidence>
<feature type="region of interest" description="Disordered" evidence="1">
    <location>
        <begin position="28"/>
        <end position="76"/>
    </location>
</feature>
<dbReference type="AlphaFoldDB" id="A0A395RSR3"/>
<comment type="caution">
    <text evidence="2">The sequence shown here is derived from an EMBL/GenBank/DDBJ whole genome shotgun (WGS) entry which is preliminary data.</text>
</comment>
<feature type="compositionally biased region" description="Basic and acidic residues" evidence="1">
    <location>
        <begin position="243"/>
        <end position="258"/>
    </location>
</feature>
<sequence>MAAGYKFLPLLTKGQIEKSPEHSEILRHLQTRNETANTSRSIRPSKNSLPPSKQRRNPPLLTKVSAPGEHTRYEPTVRPLPKNAFVGERKVPVPGHTAEFLSFLRIKKPQPKVFSRSLGVKTARFRRTVDATKRIDTELASAAASEDLWDSIMHRMLHEKGDTVGQRRDGPLESFRFTTALSKAWWEMKLFRFNEDWIARSEALSKLVEQERALAKEEMQSGIGPTDPEVAKETLDRILAEYRRKETETQRGKDRKSIDPFQDPFASPRWLKKVSRLEMEELEQNGRRQARHNKKVREFFGEDEQA</sequence>